<feature type="transmembrane region" description="Helical" evidence="7">
    <location>
        <begin position="30"/>
        <end position="52"/>
    </location>
</feature>
<dbReference type="Gene3D" id="3.40.50.1820">
    <property type="entry name" value="alpha/beta hydrolase"/>
    <property type="match status" value="1"/>
</dbReference>
<evidence type="ECO:0000256" key="5">
    <source>
        <dbReference type="ARBA" id="ARBA00022801"/>
    </source>
</evidence>
<evidence type="ECO:0000313" key="9">
    <source>
        <dbReference type="Proteomes" id="UP001150266"/>
    </source>
</evidence>
<keyword evidence="2" id="KW-0121">Carboxypeptidase</keyword>
<evidence type="ECO:0000256" key="2">
    <source>
        <dbReference type="ARBA" id="ARBA00022645"/>
    </source>
</evidence>
<protein>
    <submittedName>
        <fullName evidence="8">Alpha/beta-hydrolase</fullName>
    </submittedName>
</protein>
<dbReference type="Proteomes" id="UP001150266">
    <property type="component" value="Unassembled WGS sequence"/>
</dbReference>
<evidence type="ECO:0000256" key="7">
    <source>
        <dbReference type="SAM" id="Phobius"/>
    </source>
</evidence>
<dbReference type="PRINTS" id="PR00724">
    <property type="entry name" value="CRBOXYPTASEC"/>
</dbReference>
<dbReference type="GO" id="GO:0006508">
    <property type="term" value="P:proteolysis"/>
    <property type="evidence" value="ECO:0007669"/>
    <property type="project" value="UniProtKB-KW"/>
</dbReference>
<keyword evidence="4" id="KW-0732">Signal</keyword>
<proteinExistence type="inferred from homology"/>
<sequence length="489" mass="55498">MDFSSTHAFDTKQPLLFNFKGYDSKRTSKLMMSAVILLVAFFSAIPIIKIYWMAQSFVEMWAGRFLPREKHTVIFCQQCLCRTAWLFMPWCRAGTPSDSGYIGLKDDTETSPRRSFFWYFGAESHDPKASLILTMGGGPGSSGLMNALFGQSPCLVTAEGLIPNPHTWTERYNLLVLDHPVGAGFSFSSGPQVNNSRDAAVDVYDFLQRFYDLFPQLVGNKLILDSGSYGGIYVPNIATVIQEGNHAIASGKGQLGAKRLNLESLMIHNPFTDPYSHFRWMLQYRCVYHNVYNDTTCKDTYAMLPGCLEALDYALEPENSDPRHRFQAIERCAKLEEGYTDRTSLEDIRLRCQPDDVDSCYLEFKWDIGKAFSEYGDKAFRHHHLYEPLLADGIRLLHYVGAQDANCPWPGVLSFLKLIRRPFQQSFIDIKEIPWPTVHKEQGYVRQVGDGAGNMTFVLIEGAGHFSVHDQPAIVKSIIEHWIENQPFS</sequence>
<dbReference type="PANTHER" id="PTHR11802">
    <property type="entry name" value="SERINE PROTEASE FAMILY S10 SERINE CARBOXYPEPTIDASE"/>
    <property type="match status" value="1"/>
</dbReference>
<comment type="similarity">
    <text evidence="1">Belongs to the peptidase S10 family.</text>
</comment>
<gene>
    <name evidence="8" type="ORF">J3R30DRAFT_3524076</name>
</gene>
<dbReference type="EMBL" id="JAOTPV010000021">
    <property type="protein sequence ID" value="KAJ4472249.1"/>
    <property type="molecule type" value="Genomic_DNA"/>
</dbReference>
<keyword evidence="9" id="KW-1185">Reference proteome</keyword>
<evidence type="ECO:0000256" key="1">
    <source>
        <dbReference type="ARBA" id="ARBA00009431"/>
    </source>
</evidence>
<evidence type="ECO:0000256" key="4">
    <source>
        <dbReference type="ARBA" id="ARBA00022729"/>
    </source>
</evidence>
<keyword evidence="7" id="KW-0472">Membrane</keyword>
<comment type="caution">
    <text evidence="8">The sequence shown here is derived from an EMBL/GenBank/DDBJ whole genome shotgun (WGS) entry which is preliminary data.</text>
</comment>
<keyword evidence="6" id="KW-0325">Glycoprotein</keyword>
<accession>A0A9W9A2Z9</accession>
<evidence type="ECO:0000256" key="3">
    <source>
        <dbReference type="ARBA" id="ARBA00022670"/>
    </source>
</evidence>
<keyword evidence="3" id="KW-0645">Protease</keyword>
<evidence type="ECO:0000313" key="8">
    <source>
        <dbReference type="EMBL" id="KAJ4472249.1"/>
    </source>
</evidence>
<keyword evidence="7" id="KW-1133">Transmembrane helix</keyword>
<keyword evidence="7" id="KW-0812">Transmembrane</keyword>
<dbReference type="PANTHER" id="PTHR11802:SF3">
    <property type="entry name" value="RETINOID-INDUCIBLE SERINE CARBOXYPEPTIDASE"/>
    <property type="match status" value="1"/>
</dbReference>
<name>A0A9W9A2Z9_9AGAR</name>
<dbReference type="AlphaFoldDB" id="A0A9W9A2Z9"/>
<dbReference type="Pfam" id="PF00450">
    <property type="entry name" value="Peptidase_S10"/>
    <property type="match status" value="2"/>
</dbReference>
<keyword evidence="5" id="KW-0378">Hydrolase</keyword>
<dbReference type="SUPFAM" id="SSF53474">
    <property type="entry name" value="alpha/beta-Hydrolases"/>
    <property type="match status" value="1"/>
</dbReference>
<dbReference type="GO" id="GO:0004185">
    <property type="term" value="F:serine-type carboxypeptidase activity"/>
    <property type="evidence" value="ECO:0007669"/>
    <property type="project" value="InterPro"/>
</dbReference>
<dbReference type="InterPro" id="IPR029058">
    <property type="entry name" value="AB_hydrolase_fold"/>
</dbReference>
<dbReference type="InterPro" id="IPR001563">
    <property type="entry name" value="Peptidase_S10"/>
</dbReference>
<reference evidence="8" key="1">
    <citation type="submission" date="2022-08" db="EMBL/GenBank/DDBJ databases">
        <title>A Global Phylogenomic Analysis of the Shiitake Genus Lentinula.</title>
        <authorList>
            <consortium name="DOE Joint Genome Institute"/>
            <person name="Sierra-Patev S."/>
            <person name="Min B."/>
            <person name="Naranjo-Ortiz M."/>
            <person name="Looney B."/>
            <person name="Konkel Z."/>
            <person name="Slot J.C."/>
            <person name="Sakamoto Y."/>
            <person name="Steenwyk J.L."/>
            <person name="Rokas A."/>
            <person name="Carro J."/>
            <person name="Camarero S."/>
            <person name="Ferreira P."/>
            <person name="Molpeceres G."/>
            <person name="Ruiz-Duenas F.J."/>
            <person name="Serrano A."/>
            <person name="Henrissat B."/>
            <person name="Drula E."/>
            <person name="Hughes K.W."/>
            <person name="Mata J.L."/>
            <person name="Ishikawa N.K."/>
            <person name="Vargas-Isla R."/>
            <person name="Ushijima S."/>
            <person name="Smith C.A."/>
            <person name="Ahrendt S."/>
            <person name="Andreopoulos W."/>
            <person name="He G."/>
            <person name="Labutti K."/>
            <person name="Lipzen A."/>
            <person name="Ng V."/>
            <person name="Riley R."/>
            <person name="Sandor L."/>
            <person name="Barry K."/>
            <person name="Martinez A.T."/>
            <person name="Xiao Y."/>
            <person name="Gibbons J.G."/>
            <person name="Terashima K."/>
            <person name="Grigoriev I.V."/>
            <person name="Hibbett D.S."/>
        </authorList>
    </citation>
    <scope>NUCLEOTIDE SEQUENCE</scope>
    <source>
        <strain evidence="8">JLM2183</strain>
    </source>
</reference>
<dbReference type="OrthoDB" id="443318at2759"/>
<organism evidence="8 9">
    <name type="scientific">Lentinula aciculospora</name>
    <dbReference type="NCBI Taxonomy" id="153920"/>
    <lineage>
        <taxon>Eukaryota</taxon>
        <taxon>Fungi</taxon>
        <taxon>Dikarya</taxon>
        <taxon>Basidiomycota</taxon>
        <taxon>Agaricomycotina</taxon>
        <taxon>Agaricomycetes</taxon>
        <taxon>Agaricomycetidae</taxon>
        <taxon>Agaricales</taxon>
        <taxon>Marasmiineae</taxon>
        <taxon>Omphalotaceae</taxon>
        <taxon>Lentinula</taxon>
    </lineage>
</organism>
<evidence type="ECO:0000256" key="6">
    <source>
        <dbReference type="ARBA" id="ARBA00023180"/>
    </source>
</evidence>